<evidence type="ECO:0000256" key="4">
    <source>
        <dbReference type="ARBA" id="ARBA00022759"/>
    </source>
</evidence>
<evidence type="ECO:0000256" key="3">
    <source>
        <dbReference type="ARBA" id="ARBA00022722"/>
    </source>
</evidence>
<evidence type="ECO:0000256" key="5">
    <source>
        <dbReference type="ARBA" id="ARBA00022801"/>
    </source>
</evidence>
<evidence type="ECO:0000256" key="1">
    <source>
        <dbReference type="ARBA" id="ARBA00022679"/>
    </source>
</evidence>
<reference evidence="8" key="1">
    <citation type="submission" date="2021-02" db="EMBL/GenBank/DDBJ databases">
        <authorList>
            <person name="Bekaert M."/>
        </authorList>
    </citation>
    <scope>NUCLEOTIDE SEQUENCE</scope>
    <source>
        <strain evidence="8">IoA-00</strain>
    </source>
</reference>
<organism evidence="8 9">
    <name type="scientific">Lepeophtheirus salmonis</name>
    <name type="common">Salmon louse</name>
    <name type="synonym">Caligus salmonis</name>
    <dbReference type="NCBI Taxonomy" id="72036"/>
    <lineage>
        <taxon>Eukaryota</taxon>
        <taxon>Metazoa</taxon>
        <taxon>Ecdysozoa</taxon>
        <taxon>Arthropoda</taxon>
        <taxon>Crustacea</taxon>
        <taxon>Multicrustacea</taxon>
        <taxon>Hexanauplia</taxon>
        <taxon>Copepoda</taxon>
        <taxon>Siphonostomatoida</taxon>
        <taxon>Caligidae</taxon>
        <taxon>Lepeophtheirus</taxon>
    </lineage>
</organism>
<dbReference type="Pfam" id="PF17917">
    <property type="entry name" value="RT_RNaseH"/>
    <property type="match status" value="1"/>
</dbReference>
<dbReference type="InterPro" id="IPR043502">
    <property type="entry name" value="DNA/RNA_pol_sf"/>
</dbReference>
<sequence>MIQMDASRFNGLGRFVTETESRYAMIELEMLVGVWVLSKYHSYLFGLLEFTLFTDHQPLLTIIKKKPLDAFVKRGKANRMADTLSDSPVDQSTKGDNDFIHDMYGSINTIIANLLDTLNNSDISQIECDPITLEGITRDPILEKNCSSISERSRLSPFKRQHFRKNHHPTIEMGLQYTAAETQNFFACWSITHRLSSPCLHQSNGLAESTEGLLELRNTPLRHGSLSPSQIVFQGPMRAKLPAHILSLDKVWQERPNEHDRRIAKQHEYARNHFDNTANQLKPIPTGSKVWIQVPTSKILDRTATVQGNKQDRKYLRLLP</sequence>
<keyword evidence="9" id="KW-1185">Reference proteome</keyword>
<dbReference type="InterPro" id="IPR050951">
    <property type="entry name" value="Retrovirus_Pol_polyprotein"/>
</dbReference>
<evidence type="ECO:0000256" key="6">
    <source>
        <dbReference type="ARBA" id="ARBA00022918"/>
    </source>
</evidence>
<evidence type="ECO:0000256" key="2">
    <source>
        <dbReference type="ARBA" id="ARBA00022695"/>
    </source>
</evidence>
<proteinExistence type="predicted"/>
<dbReference type="PANTHER" id="PTHR37984">
    <property type="entry name" value="PROTEIN CBG26694"/>
    <property type="match status" value="1"/>
</dbReference>
<dbReference type="SUPFAM" id="SSF56672">
    <property type="entry name" value="DNA/RNA polymerases"/>
    <property type="match status" value="1"/>
</dbReference>
<keyword evidence="6" id="KW-0695">RNA-directed DNA polymerase</keyword>
<gene>
    <name evidence="8" type="ORF">LSAA_14002</name>
</gene>
<keyword evidence="5" id="KW-0378">Hydrolase</keyword>
<protein>
    <submittedName>
        <fullName evidence="8">(salmon louse) hypothetical protein</fullName>
    </submittedName>
</protein>
<dbReference type="GO" id="GO:0016787">
    <property type="term" value="F:hydrolase activity"/>
    <property type="evidence" value="ECO:0007669"/>
    <property type="project" value="UniProtKB-KW"/>
</dbReference>
<name>A0A7R8D3Y8_LEPSM</name>
<dbReference type="GO" id="GO:0004519">
    <property type="term" value="F:endonuclease activity"/>
    <property type="evidence" value="ECO:0007669"/>
    <property type="project" value="UniProtKB-KW"/>
</dbReference>
<keyword evidence="3" id="KW-0540">Nuclease</keyword>
<dbReference type="EMBL" id="HG994587">
    <property type="protein sequence ID" value="CAF3021345.1"/>
    <property type="molecule type" value="Genomic_DNA"/>
</dbReference>
<keyword evidence="2" id="KW-0548">Nucleotidyltransferase</keyword>
<dbReference type="OrthoDB" id="6366253at2759"/>
<keyword evidence="4" id="KW-0255">Endonuclease</keyword>
<dbReference type="GO" id="GO:0042575">
    <property type="term" value="C:DNA polymerase complex"/>
    <property type="evidence" value="ECO:0007669"/>
    <property type="project" value="UniProtKB-ARBA"/>
</dbReference>
<dbReference type="Proteomes" id="UP000675881">
    <property type="component" value="Chromosome 8"/>
</dbReference>
<keyword evidence="1" id="KW-0808">Transferase</keyword>
<evidence type="ECO:0000313" key="9">
    <source>
        <dbReference type="Proteomes" id="UP000675881"/>
    </source>
</evidence>
<feature type="domain" description="Reverse transcriptase RNase H-like" evidence="7">
    <location>
        <begin position="14"/>
        <end position="85"/>
    </location>
</feature>
<dbReference type="GO" id="GO:0003964">
    <property type="term" value="F:RNA-directed DNA polymerase activity"/>
    <property type="evidence" value="ECO:0007669"/>
    <property type="project" value="UniProtKB-KW"/>
</dbReference>
<evidence type="ECO:0000313" key="8">
    <source>
        <dbReference type="EMBL" id="CAF3021345.1"/>
    </source>
</evidence>
<dbReference type="PANTHER" id="PTHR37984:SF5">
    <property type="entry name" value="PROTEIN NYNRIN-LIKE"/>
    <property type="match status" value="1"/>
</dbReference>
<dbReference type="InterPro" id="IPR012337">
    <property type="entry name" value="RNaseH-like_sf"/>
</dbReference>
<evidence type="ECO:0000259" key="7">
    <source>
        <dbReference type="Pfam" id="PF17917"/>
    </source>
</evidence>
<dbReference type="InterPro" id="IPR041373">
    <property type="entry name" value="RT_RNaseH"/>
</dbReference>
<accession>A0A7R8D3Y8</accession>
<dbReference type="SUPFAM" id="SSF53098">
    <property type="entry name" value="Ribonuclease H-like"/>
    <property type="match status" value="1"/>
</dbReference>
<dbReference type="AlphaFoldDB" id="A0A7R8D3Y8"/>